<organismHost>
    <name type="scientific">Ornithodoros moubata</name>
    <name type="common">Soft tick</name>
    <name type="synonym">Argasid tick</name>
    <dbReference type="NCBI Taxonomy" id="6938"/>
</organismHost>
<gene>
    <name evidence="1" type="primary">E248R</name>
</gene>
<organismHost>
    <name type="scientific">Phacochoerus aethiopicus</name>
    <name type="common">Warthog</name>
    <dbReference type="NCBI Taxonomy" id="85517"/>
</organismHost>
<proteinExistence type="predicted"/>
<evidence type="ECO:0000313" key="1">
    <source>
        <dbReference type="EMBL" id="QII88819.1"/>
    </source>
</evidence>
<name>A0A6G7KU17_ASF</name>
<organismHost>
    <name type="scientific">Ornithodoros</name>
    <name type="common">relapsing fever ticks</name>
    <dbReference type="NCBI Taxonomy" id="6937"/>
</organismHost>
<dbReference type="EMBL" id="MN641876">
    <property type="protein sequence ID" value="QII88819.1"/>
    <property type="molecule type" value="Genomic_DNA"/>
</dbReference>
<organism evidence="1">
    <name type="scientific">African swine fever virus</name>
    <name type="common">ASFV</name>
    <dbReference type="NCBI Taxonomy" id="10497"/>
    <lineage>
        <taxon>Viruses</taxon>
        <taxon>Varidnaviria</taxon>
        <taxon>Bamfordvirae</taxon>
        <taxon>Nucleocytoviricota</taxon>
        <taxon>Pokkesviricetes</taxon>
        <taxon>Asfuvirales</taxon>
        <taxon>Asfarviridae</taxon>
        <taxon>Asfivirus</taxon>
        <taxon>Asfivirus haemorrhagiae</taxon>
    </lineage>
</organism>
<organismHost>
    <name type="scientific">Sus scrofa</name>
    <name type="common">Pig</name>
    <dbReference type="NCBI Taxonomy" id="9823"/>
</organismHost>
<organismHost>
    <name type="scientific">Potamochoerus larvatus</name>
    <name type="common">Bushpig</name>
    <dbReference type="NCBI Taxonomy" id="273792"/>
</organismHost>
<sequence length="224" mass="26335">MHFHAGWQKLHTRIRCWKYFIPRFPRFILITGHYLRAKARIQGKFHYKSFEPNYSKFTRPRSCVIPMDGRRTSRSENGYTRKYTGILINHTYSKLRFIPVGNVRAGGAGEWQHCCKRNSEAVAANHLYLLAGEQAGHTHHNRHHYHGISVLPLHLKKLFCLHCRRNFGCFYKHHGRGRTYRSIHRTVHTRLLLFAFTAPPRGGRRSCTAHMQQGITKCCRFVKI</sequence>
<accession>A0A6G7KU17</accession>
<organismHost>
    <name type="scientific">Phacochoerus africanus</name>
    <name type="common">Warthog</name>
    <dbReference type="NCBI Taxonomy" id="41426"/>
</organismHost>
<protein>
    <submittedName>
        <fullName evidence="1">PE248R</fullName>
    </submittedName>
</protein>
<reference evidence="1" key="1">
    <citation type="submission" date="2019-11" db="EMBL/GenBank/DDBJ databases">
        <authorList>
            <person name="Ndlovu S.S."/>
            <person name="Carulei O."/>
        </authorList>
    </citation>
    <scope>NUCLEOTIDE SEQUENCE [LARGE SCALE GENOMIC DNA]</scope>
    <source>
        <strain evidence="1">RSA_W1_1999</strain>
    </source>
</reference>